<feature type="chain" id="PRO_5045683959" evidence="4">
    <location>
        <begin position="23"/>
        <end position="287"/>
    </location>
</feature>
<dbReference type="PANTHER" id="PTHR33607">
    <property type="entry name" value="ENDONUCLEASE-1"/>
    <property type="match status" value="1"/>
</dbReference>
<dbReference type="InterPro" id="IPR007346">
    <property type="entry name" value="Endonuclease-I"/>
</dbReference>
<dbReference type="InterPro" id="IPR044925">
    <property type="entry name" value="His-Me_finger_sf"/>
</dbReference>
<evidence type="ECO:0000313" key="6">
    <source>
        <dbReference type="Proteomes" id="UP001152321"/>
    </source>
</evidence>
<comment type="similarity">
    <text evidence="1">Belongs to the EndA/NucM nuclease family.</text>
</comment>
<sequence length="287" mass="32315">MKAMFLSVLVLFSVLISNVGHAALSSQEIPYYGEEFYRDLATGVSNEELVSRLQTVLRSSHQAVSGTYDQISDNCTSQGCYQHISLGYDRARIFMMGVYYLVKDGNSYAIPDLYCGGYKRSADFTSNPPGPNQIPDGNILNTEHTWPQSRFTGKFNKMMQKSDLHHLYPTDSEMNSIRGNNEFGEVVKDSKNLKCPVSRTGKPAGGGAEVFEPPVSHRGNVARALFYFSVRYGLPIGERQENTLRKWNKEDPVDEEEVRRNDAILKVQGNRNPFVDYPELADKISNF</sequence>
<keyword evidence="3" id="KW-0378">Hydrolase</keyword>
<name>A0ABT6DGB6_9BACT</name>
<dbReference type="Pfam" id="PF04231">
    <property type="entry name" value="Endonuclease_1"/>
    <property type="match status" value="1"/>
</dbReference>
<feature type="signal peptide" evidence="4">
    <location>
        <begin position="1"/>
        <end position="22"/>
    </location>
</feature>
<comment type="caution">
    <text evidence="5">The sequence shown here is derived from an EMBL/GenBank/DDBJ whole genome shotgun (WGS) entry which is preliminary data.</text>
</comment>
<reference evidence="5" key="1">
    <citation type="submission" date="2022-08" db="EMBL/GenBank/DDBJ databases">
        <title>Novel Bdellovibrio Species Isolated from Svalbard: Designation Bdellovibrio svalbardensis.</title>
        <authorList>
            <person name="Mitchell R.J."/>
            <person name="Choi S.Y."/>
        </authorList>
    </citation>
    <scope>NUCLEOTIDE SEQUENCE</scope>
    <source>
        <strain evidence="5">PAP01</strain>
    </source>
</reference>
<dbReference type="Proteomes" id="UP001152321">
    <property type="component" value="Unassembled WGS sequence"/>
</dbReference>
<gene>
    <name evidence="5" type="ORF">NWE73_05850</name>
</gene>
<protein>
    <submittedName>
        <fullName evidence="5">Endonuclease</fullName>
    </submittedName>
</protein>
<evidence type="ECO:0000256" key="4">
    <source>
        <dbReference type="SAM" id="SignalP"/>
    </source>
</evidence>
<evidence type="ECO:0000256" key="1">
    <source>
        <dbReference type="ARBA" id="ARBA00006429"/>
    </source>
</evidence>
<dbReference type="PANTHER" id="PTHR33607:SF2">
    <property type="entry name" value="ENDONUCLEASE-1"/>
    <property type="match status" value="1"/>
</dbReference>
<organism evidence="5 6">
    <name type="scientific">Bdellovibrio svalbardensis</name>
    <dbReference type="NCBI Taxonomy" id="2972972"/>
    <lineage>
        <taxon>Bacteria</taxon>
        <taxon>Pseudomonadati</taxon>
        <taxon>Bdellovibrionota</taxon>
        <taxon>Bdellovibrionia</taxon>
        <taxon>Bdellovibrionales</taxon>
        <taxon>Pseudobdellovibrionaceae</taxon>
        <taxon>Bdellovibrio</taxon>
    </lineage>
</organism>
<keyword evidence="2" id="KW-0540">Nuclease</keyword>
<dbReference type="GO" id="GO:0004519">
    <property type="term" value="F:endonuclease activity"/>
    <property type="evidence" value="ECO:0007669"/>
    <property type="project" value="UniProtKB-KW"/>
</dbReference>
<evidence type="ECO:0000256" key="2">
    <source>
        <dbReference type="ARBA" id="ARBA00022722"/>
    </source>
</evidence>
<accession>A0ABT6DGB6</accession>
<dbReference type="RefSeq" id="WP_277577354.1">
    <property type="nucleotide sequence ID" value="NZ_JANRMI010000002.1"/>
</dbReference>
<proteinExistence type="inferred from homology"/>
<keyword evidence="5" id="KW-0255">Endonuclease</keyword>
<evidence type="ECO:0000256" key="3">
    <source>
        <dbReference type="ARBA" id="ARBA00022801"/>
    </source>
</evidence>
<keyword evidence="6" id="KW-1185">Reference proteome</keyword>
<evidence type="ECO:0000313" key="5">
    <source>
        <dbReference type="EMBL" id="MDG0815875.1"/>
    </source>
</evidence>
<dbReference type="SUPFAM" id="SSF54060">
    <property type="entry name" value="His-Me finger endonucleases"/>
    <property type="match status" value="1"/>
</dbReference>
<dbReference type="EMBL" id="JANRMI010000002">
    <property type="protein sequence ID" value="MDG0815875.1"/>
    <property type="molecule type" value="Genomic_DNA"/>
</dbReference>
<keyword evidence="4" id="KW-0732">Signal</keyword>